<feature type="domain" description="AAA+ ATPase" evidence="8">
    <location>
        <begin position="41"/>
        <end position="211"/>
    </location>
</feature>
<dbReference type="Pfam" id="PF13304">
    <property type="entry name" value="AAA_21"/>
    <property type="match status" value="1"/>
</dbReference>
<sequence>MTLNRKPYLLQASYRPDAELDFDSYPFCIPAVRELESIKFHSDVTFFVGENGAGKSTVLEALAIALSYGAEGGTKNVQFKTTESTSSLHSALRLVRGPWQPRDGYFLRAETFFNVATYMDEVGYLGGYDNKSLHSRSHGESFMALLIHKLRGRGLYLMDEPEAALSPNRQLAALSAIHQLVKNESQFIIATHSPILLSYPGAKIIQFDGYGVSEINFEDTEHYSVTRDFLNNYPRRLQQLLSDENEA</sequence>
<dbReference type="InterPro" id="IPR051535">
    <property type="entry name" value="Siderophore_ABC-ATPase"/>
</dbReference>
<dbReference type="SUPFAM" id="SSF52540">
    <property type="entry name" value="P-loop containing nucleoside triphosphate hydrolases"/>
    <property type="match status" value="1"/>
</dbReference>
<keyword evidence="5" id="KW-0408">Iron</keyword>
<keyword evidence="3" id="KW-1003">Cell membrane</keyword>
<accession>A0ABR6YBN0</accession>
<dbReference type="InterPro" id="IPR027417">
    <property type="entry name" value="P-loop_NTPase"/>
</dbReference>
<dbReference type="PANTHER" id="PTHR42771">
    <property type="entry name" value="IRON(3+)-HYDROXAMATE IMPORT ATP-BINDING PROTEIN FHUC"/>
    <property type="match status" value="1"/>
</dbReference>
<dbReference type="SMART" id="SM00382">
    <property type="entry name" value="AAA"/>
    <property type="match status" value="1"/>
</dbReference>
<dbReference type="CDD" id="cd00267">
    <property type="entry name" value="ABC_ATPase"/>
    <property type="match status" value="1"/>
</dbReference>
<name>A0ABR6YBN0_9BURK</name>
<gene>
    <name evidence="9" type="ORF">H8K55_10615</name>
</gene>
<keyword evidence="4" id="KW-0410">Iron transport</keyword>
<keyword evidence="2" id="KW-0813">Transport</keyword>
<evidence type="ECO:0000313" key="9">
    <source>
        <dbReference type="EMBL" id="MBC3874046.1"/>
    </source>
</evidence>
<dbReference type="PANTHER" id="PTHR42771:SF2">
    <property type="entry name" value="IRON(3+)-HYDROXAMATE IMPORT ATP-BINDING PROTEIN FHUC"/>
    <property type="match status" value="1"/>
</dbReference>
<proteinExistence type="predicted"/>
<dbReference type="InterPro" id="IPR003593">
    <property type="entry name" value="AAA+_ATPase"/>
</dbReference>
<keyword evidence="7" id="KW-0472">Membrane</keyword>
<evidence type="ECO:0000259" key="8">
    <source>
        <dbReference type="SMART" id="SM00382"/>
    </source>
</evidence>
<dbReference type="Gene3D" id="3.40.50.300">
    <property type="entry name" value="P-loop containing nucleotide triphosphate hydrolases"/>
    <property type="match status" value="2"/>
</dbReference>
<protein>
    <submittedName>
        <fullName evidence="9">AAA family ATPase</fullName>
    </submittedName>
</protein>
<evidence type="ECO:0000256" key="5">
    <source>
        <dbReference type="ARBA" id="ARBA00023004"/>
    </source>
</evidence>
<evidence type="ECO:0000256" key="3">
    <source>
        <dbReference type="ARBA" id="ARBA00022475"/>
    </source>
</evidence>
<evidence type="ECO:0000313" key="10">
    <source>
        <dbReference type="Proteomes" id="UP000624279"/>
    </source>
</evidence>
<keyword evidence="6" id="KW-0406">Ion transport</keyword>
<dbReference type="EMBL" id="JACOGA010000009">
    <property type="protein sequence ID" value="MBC3874046.1"/>
    <property type="molecule type" value="Genomic_DNA"/>
</dbReference>
<organism evidence="9 10">
    <name type="scientific">Undibacterium flavidum</name>
    <dbReference type="NCBI Taxonomy" id="2762297"/>
    <lineage>
        <taxon>Bacteria</taxon>
        <taxon>Pseudomonadati</taxon>
        <taxon>Pseudomonadota</taxon>
        <taxon>Betaproteobacteria</taxon>
        <taxon>Burkholderiales</taxon>
        <taxon>Oxalobacteraceae</taxon>
        <taxon>Undibacterium</taxon>
    </lineage>
</organism>
<keyword evidence="10" id="KW-1185">Reference proteome</keyword>
<dbReference type="RefSeq" id="WP_186942083.1">
    <property type="nucleotide sequence ID" value="NZ_JACOGA010000009.1"/>
</dbReference>
<evidence type="ECO:0000256" key="1">
    <source>
        <dbReference type="ARBA" id="ARBA00004202"/>
    </source>
</evidence>
<evidence type="ECO:0000256" key="7">
    <source>
        <dbReference type="ARBA" id="ARBA00023136"/>
    </source>
</evidence>
<dbReference type="Proteomes" id="UP000624279">
    <property type="component" value="Unassembled WGS sequence"/>
</dbReference>
<comment type="caution">
    <text evidence="9">The sequence shown here is derived from an EMBL/GenBank/DDBJ whole genome shotgun (WGS) entry which is preliminary data.</text>
</comment>
<reference evidence="9 10" key="1">
    <citation type="submission" date="2020-08" db="EMBL/GenBank/DDBJ databases">
        <title>Novel species isolated from subtropical streams in China.</title>
        <authorList>
            <person name="Lu H."/>
        </authorList>
    </citation>
    <scope>NUCLEOTIDE SEQUENCE [LARGE SCALE GENOMIC DNA]</scope>
    <source>
        <strain evidence="9 10">LX15W</strain>
    </source>
</reference>
<dbReference type="InterPro" id="IPR038729">
    <property type="entry name" value="Rad50/SbcC_AAA"/>
</dbReference>
<evidence type="ECO:0000256" key="4">
    <source>
        <dbReference type="ARBA" id="ARBA00022496"/>
    </source>
</evidence>
<dbReference type="InterPro" id="IPR003959">
    <property type="entry name" value="ATPase_AAA_core"/>
</dbReference>
<evidence type="ECO:0000256" key="6">
    <source>
        <dbReference type="ARBA" id="ARBA00023065"/>
    </source>
</evidence>
<dbReference type="Pfam" id="PF13476">
    <property type="entry name" value="AAA_23"/>
    <property type="match status" value="1"/>
</dbReference>
<comment type="subcellular location">
    <subcellularLocation>
        <location evidence="1">Cell membrane</location>
        <topology evidence="1">Peripheral membrane protein</topology>
    </subcellularLocation>
</comment>
<evidence type="ECO:0000256" key="2">
    <source>
        <dbReference type="ARBA" id="ARBA00022448"/>
    </source>
</evidence>